<dbReference type="EMBL" id="DS989730">
    <property type="protein sequence ID" value="EEA06699.1"/>
    <property type="molecule type" value="Genomic_DNA"/>
</dbReference>
<proteinExistence type="predicted"/>
<evidence type="ECO:0000313" key="1">
    <source>
        <dbReference type="EMBL" id="EEA06699.1"/>
    </source>
</evidence>
<dbReference type="InterPro" id="IPR006553">
    <property type="entry name" value="Leu-rich_rpt_Cys-con_subtyp"/>
</dbReference>
<dbReference type="VEuPathDB" id="CryptoDB:CMU_013740"/>
<evidence type="ECO:0000313" key="2">
    <source>
        <dbReference type="Proteomes" id="UP000001460"/>
    </source>
</evidence>
<dbReference type="Gene3D" id="3.80.10.10">
    <property type="entry name" value="Ribonuclease Inhibitor"/>
    <property type="match status" value="4"/>
</dbReference>
<dbReference type="SMART" id="SM00367">
    <property type="entry name" value="LRR_CC"/>
    <property type="match status" value="9"/>
</dbReference>
<dbReference type="SUPFAM" id="SSF52047">
    <property type="entry name" value="RNI-like"/>
    <property type="match status" value="2"/>
</dbReference>
<dbReference type="GeneID" id="6996074"/>
<dbReference type="OMA" id="IMANHIC"/>
<dbReference type="PANTHER" id="PTHR13318">
    <property type="entry name" value="PARTNER OF PAIRED, ISOFORM B-RELATED"/>
    <property type="match status" value="1"/>
</dbReference>
<dbReference type="GO" id="GO:0019005">
    <property type="term" value="C:SCF ubiquitin ligase complex"/>
    <property type="evidence" value="ECO:0007669"/>
    <property type="project" value="TreeGrafter"/>
</dbReference>
<protein>
    <submittedName>
        <fullName evidence="1">Leucine rich repeat family protein</fullName>
    </submittedName>
</protein>
<dbReference type="AlphaFoldDB" id="B6AET2"/>
<dbReference type="eggNOG" id="KOG4341">
    <property type="taxonomic scope" value="Eukaryota"/>
</dbReference>
<dbReference type="OrthoDB" id="550575at2759"/>
<dbReference type="Proteomes" id="UP000001460">
    <property type="component" value="Unassembled WGS sequence"/>
</dbReference>
<dbReference type="GO" id="GO:0031146">
    <property type="term" value="P:SCF-dependent proteasomal ubiquitin-dependent protein catabolic process"/>
    <property type="evidence" value="ECO:0007669"/>
    <property type="project" value="TreeGrafter"/>
</dbReference>
<name>B6AET2_CRYMR</name>
<accession>B6AET2</accession>
<sequence>MMLESVANINNTTYPNSFLEPQTVRLSNGRLFKPILRSYSDKAINEIYQCLRNQGVAITESFLFGLSGPNRETIKLCGCSGVKTSALNYVLFHSPNIRILDLSNCLQVNNRLIRSTINNCEKLRELYISGCKLVTDSAFSPYIFSPTFGHSVSNLTVLDVSNCPQITDLGYIIKLAPKIERLNVSNCRNLKGSTFTNLLESAIFLKELNISSCDSIKDEDIKINLMGNLLLEKLILGRCKFSCEILSALFSILPNLLHLDLRYSLNINDSIIKILSISSPNIENLILRSCAGITDYSCFLLMNRLLKIKYLDLSWCPMLSVKSLYYLALRFSNSNTSSLTSLSLSQSVNLDQYIENSTIKESCSSILDSIPTFSLIDEYSEEACTKKQRVNMNNEESEDINMGDLESKISDLIISLNISSSMIGGGSIPLSLCCILKRNEKSLETLELDGLANLVTRDVLLCIANCHNLKTLTISLNGHQLCDDLIQKIGIYCKYLRNLTLDLSLLTSRESHTKYIEALNSKVFPQLEQITLRASISLGLSNEEFLAISKNMSKQLKSLTINNVQGLTNDFIMANHICFKDLFINLNHLTLCNNENIQNSELLKLLNYLVSPIHIEILNFKYAEENLAQTLWTKYNSLRNLVVVNIKVKSMLQRL</sequence>
<dbReference type="STRING" id="441375.B6AET2"/>
<organism evidence="1 2">
    <name type="scientific">Cryptosporidium muris (strain RN66)</name>
    <dbReference type="NCBI Taxonomy" id="441375"/>
    <lineage>
        <taxon>Eukaryota</taxon>
        <taxon>Sar</taxon>
        <taxon>Alveolata</taxon>
        <taxon>Apicomplexa</taxon>
        <taxon>Conoidasida</taxon>
        <taxon>Coccidia</taxon>
        <taxon>Eucoccidiorida</taxon>
        <taxon>Eimeriorina</taxon>
        <taxon>Cryptosporidiidae</taxon>
        <taxon>Cryptosporidium</taxon>
    </lineage>
</organism>
<reference evidence="1" key="1">
    <citation type="submission" date="2008-06" db="EMBL/GenBank/DDBJ databases">
        <authorList>
            <person name="Lorenzi H."/>
            <person name="Inman J."/>
            <person name="Miller J."/>
            <person name="Schobel S."/>
            <person name="Amedeo P."/>
            <person name="Caler E.V."/>
            <person name="da Silva J."/>
        </authorList>
    </citation>
    <scope>NUCLEOTIDE SEQUENCE [LARGE SCALE GENOMIC DNA]</scope>
    <source>
        <strain evidence="1">RN66</strain>
    </source>
</reference>
<keyword evidence="2" id="KW-1185">Reference proteome</keyword>
<dbReference type="InterPro" id="IPR032675">
    <property type="entry name" value="LRR_dom_sf"/>
</dbReference>
<gene>
    <name evidence="1" type="ORF">CMU_013740</name>
</gene>
<dbReference type="RefSeq" id="XP_002141048.1">
    <property type="nucleotide sequence ID" value="XM_002141012.1"/>
</dbReference>